<name>A0A6B8RPP6_9BACL</name>
<gene>
    <name evidence="1" type="ORF">EHS13_27315</name>
</gene>
<evidence type="ECO:0000313" key="2">
    <source>
        <dbReference type="Proteomes" id="UP000426246"/>
    </source>
</evidence>
<dbReference type="RefSeq" id="WP_155703433.1">
    <property type="nucleotide sequence ID" value="NZ_CP034235.1"/>
</dbReference>
<organism evidence="1 2">
    <name type="scientific">Paenibacillus psychroresistens</name>
    <dbReference type="NCBI Taxonomy" id="1778678"/>
    <lineage>
        <taxon>Bacteria</taxon>
        <taxon>Bacillati</taxon>
        <taxon>Bacillota</taxon>
        <taxon>Bacilli</taxon>
        <taxon>Bacillales</taxon>
        <taxon>Paenibacillaceae</taxon>
        <taxon>Paenibacillus</taxon>
    </lineage>
</organism>
<dbReference type="AlphaFoldDB" id="A0A6B8RPP6"/>
<dbReference type="EMBL" id="CP034235">
    <property type="protein sequence ID" value="QGQ98330.1"/>
    <property type="molecule type" value="Genomic_DNA"/>
</dbReference>
<keyword evidence="2" id="KW-1185">Reference proteome</keyword>
<accession>A0A6B8RPP6</accession>
<evidence type="ECO:0000313" key="1">
    <source>
        <dbReference type="EMBL" id="QGQ98330.1"/>
    </source>
</evidence>
<proteinExistence type="predicted"/>
<reference evidence="2" key="1">
    <citation type="submission" date="2018-11" db="EMBL/GenBank/DDBJ databases">
        <title>Complete genome sequence of Paenibacillus sp. ML311-T8.</title>
        <authorList>
            <person name="Nam Y.-D."/>
            <person name="Kang J."/>
            <person name="Chung W.-H."/>
            <person name="Park Y.S."/>
        </authorList>
    </citation>
    <scope>NUCLEOTIDE SEQUENCE [LARGE SCALE GENOMIC DNA]</scope>
    <source>
        <strain evidence="2">ML311-T8</strain>
    </source>
</reference>
<dbReference type="Proteomes" id="UP000426246">
    <property type="component" value="Chromosome"/>
</dbReference>
<sequence length="108" mass="12009">MERVTLKVNQGIFSVEEIYLDVDPEQVFVLFVVINTAGECEWSVGSTSVEDNDKIYASVINQEMKQAVLAHALPILINALQIKALQPDSAEDQASYQQALEELAKIEL</sequence>
<protein>
    <submittedName>
        <fullName evidence="1">Uncharacterized protein</fullName>
    </submittedName>
</protein>
<dbReference type="KEGG" id="ppsc:EHS13_27315"/>